<gene>
    <name evidence="2" type="ORF">GQR91_02065</name>
    <name evidence="3" type="ORF">SAMN05216557_101435</name>
</gene>
<evidence type="ECO:0000313" key="3">
    <source>
        <dbReference type="EMBL" id="SDE76123.1"/>
    </source>
</evidence>
<dbReference type="Proteomes" id="UP000323502">
    <property type="component" value="Unassembled WGS sequence"/>
</dbReference>
<dbReference type="InterPro" id="IPR000326">
    <property type="entry name" value="PAP2/HPO"/>
</dbReference>
<sequence>MGKKKDAKKAGKALLKADTEATHDVAQNRDTLLVRVAGGASEIADQPPLIAISAVTLVAGVVLRRSMLARTGARMLTAHLIATGIKSAVKRSVVRARPNHAEKIGKPVFEPGKKDTPPLNSFPSGHTAGAVAVANAVARDAPLAGLATQGAAGVVAALQPPRGTHYVSDVVVGGAIGWVSERAARLIVDRWAPRIWRRIAK</sequence>
<dbReference type="Proteomes" id="UP000436801">
    <property type="component" value="Unassembled WGS sequence"/>
</dbReference>
<dbReference type="EMBL" id="FNBI01000001">
    <property type="protein sequence ID" value="SDE76123.1"/>
    <property type="molecule type" value="Genomic_DNA"/>
</dbReference>
<dbReference type="Gene3D" id="1.20.144.10">
    <property type="entry name" value="Phosphatidic acid phosphatase type 2/haloperoxidase"/>
    <property type="match status" value="1"/>
</dbReference>
<dbReference type="SUPFAM" id="SSF48317">
    <property type="entry name" value="Acid phosphatase/Vanadium-dependent haloperoxidase"/>
    <property type="match status" value="1"/>
</dbReference>
<reference evidence="2 5" key="2">
    <citation type="submission" date="2019-12" db="EMBL/GenBank/DDBJ databases">
        <authorList>
            <person name="Zheng J."/>
        </authorList>
    </citation>
    <scope>NUCLEOTIDE SEQUENCE [LARGE SCALE GENOMIC DNA]</scope>
    <source>
        <strain evidence="2 5">DSM 27347</strain>
    </source>
</reference>
<evidence type="ECO:0000313" key="4">
    <source>
        <dbReference type="Proteomes" id="UP000323502"/>
    </source>
</evidence>
<evidence type="ECO:0000313" key="2">
    <source>
        <dbReference type="EMBL" id="MWC42444.1"/>
    </source>
</evidence>
<dbReference type="InterPro" id="IPR036938">
    <property type="entry name" value="PAP2/HPO_sf"/>
</dbReference>
<evidence type="ECO:0000259" key="1">
    <source>
        <dbReference type="Pfam" id="PF01569"/>
    </source>
</evidence>
<dbReference type="Pfam" id="PF01569">
    <property type="entry name" value="PAP2"/>
    <property type="match status" value="1"/>
</dbReference>
<proteinExistence type="predicted"/>
<reference evidence="3 4" key="1">
    <citation type="submission" date="2016-10" db="EMBL/GenBank/DDBJ databases">
        <authorList>
            <person name="Varghese N."/>
            <person name="Submissions S."/>
        </authorList>
    </citation>
    <scope>NUCLEOTIDE SEQUENCE [LARGE SCALE GENOMIC DNA]</scope>
    <source>
        <strain evidence="3 4">S7-754</strain>
    </source>
</reference>
<dbReference type="AlphaFoldDB" id="A0A1G7FJP1"/>
<dbReference type="RefSeq" id="WP_149680974.1">
    <property type="nucleotide sequence ID" value="NZ_FNBI01000001.1"/>
</dbReference>
<dbReference type="OrthoDB" id="8004717at2"/>
<feature type="domain" description="Phosphatidic acid phosphatase type 2/haloperoxidase" evidence="1">
    <location>
        <begin position="74"/>
        <end position="188"/>
    </location>
</feature>
<keyword evidence="4" id="KW-1185">Reference proteome</keyword>
<dbReference type="EMBL" id="WSUT01000005">
    <property type="protein sequence ID" value="MWC42444.1"/>
    <property type="molecule type" value="Genomic_DNA"/>
</dbReference>
<name>A0A1G7FJP1_9SPHN</name>
<organism evidence="3 4">
    <name type="scientific">Sphingomonas carotinifaciens</name>
    <dbReference type="NCBI Taxonomy" id="1166323"/>
    <lineage>
        <taxon>Bacteria</taxon>
        <taxon>Pseudomonadati</taxon>
        <taxon>Pseudomonadota</taxon>
        <taxon>Alphaproteobacteria</taxon>
        <taxon>Sphingomonadales</taxon>
        <taxon>Sphingomonadaceae</taxon>
        <taxon>Sphingomonas</taxon>
    </lineage>
</organism>
<evidence type="ECO:0000313" key="5">
    <source>
        <dbReference type="Proteomes" id="UP000436801"/>
    </source>
</evidence>
<accession>A0A1G7FJP1</accession>
<protein>
    <submittedName>
        <fullName evidence="3">PAP2 superfamily protein</fullName>
    </submittedName>
    <submittedName>
        <fullName evidence="2">Phosphatase PAP2 family protein</fullName>
    </submittedName>
</protein>